<dbReference type="SUPFAM" id="SSF110849">
    <property type="entry name" value="ParB/Sulfiredoxin"/>
    <property type="match status" value="1"/>
</dbReference>
<reference evidence="3" key="1">
    <citation type="submission" date="2016-10" db="EMBL/GenBank/DDBJ databases">
        <authorList>
            <person name="Varghese N."/>
            <person name="Submissions S."/>
        </authorList>
    </citation>
    <scope>NUCLEOTIDE SEQUENCE [LARGE SCALE GENOMIC DNA]</scope>
    <source>
        <strain evidence="3">LMG 26031</strain>
    </source>
</reference>
<dbReference type="CDD" id="cd16411">
    <property type="entry name" value="ParB_N_like"/>
    <property type="match status" value="1"/>
</dbReference>
<protein>
    <submittedName>
        <fullName evidence="2">Chromosome partitioning protein, ParB family</fullName>
    </submittedName>
</protein>
<dbReference type="Pfam" id="PF07506">
    <property type="entry name" value="RepB"/>
    <property type="match status" value="1"/>
</dbReference>
<name>A0A1H7D7J8_9BURK</name>
<keyword evidence="3" id="KW-1185">Reference proteome</keyword>
<dbReference type="SUPFAM" id="SSF109709">
    <property type="entry name" value="KorB DNA-binding domain-like"/>
    <property type="match status" value="1"/>
</dbReference>
<accession>A0A1H7D7J8</accession>
<dbReference type="GO" id="GO:0005694">
    <property type="term" value="C:chromosome"/>
    <property type="evidence" value="ECO:0007669"/>
    <property type="project" value="TreeGrafter"/>
</dbReference>
<evidence type="ECO:0000313" key="2">
    <source>
        <dbReference type="EMBL" id="SEJ96827.1"/>
    </source>
</evidence>
<dbReference type="InterPro" id="IPR036086">
    <property type="entry name" value="ParB/Sulfiredoxin_sf"/>
</dbReference>
<dbReference type="InterPro" id="IPR050336">
    <property type="entry name" value="Chromosome_partition/occlusion"/>
</dbReference>
<dbReference type="Gene3D" id="1.10.10.2830">
    <property type="match status" value="1"/>
</dbReference>
<dbReference type="Proteomes" id="UP000198866">
    <property type="component" value="Unassembled WGS sequence"/>
</dbReference>
<feature type="domain" description="ParB-like N-terminal" evidence="1">
    <location>
        <begin position="10"/>
        <end position="101"/>
    </location>
</feature>
<gene>
    <name evidence="2" type="ORF">SAMN05192539_102694</name>
</gene>
<evidence type="ECO:0000313" key="3">
    <source>
        <dbReference type="Proteomes" id="UP000198866"/>
    </source>
</evidence>
<dbReference type="PANTHER" id="PTHR33375:SF1">
    <property type="entry name" value="CHROMOSOME-PARTITIONING PROTEIN PARB-RELATED"/>
    <property type="match status" value="1"/>
</dbReference>
<sequence>MDGQSLQPVESIPIDRIRVLNPRTRSKRQHQAIIDSIAAVGLKKPITVSKRLASSDGYTYDLVCGQGRLEAIRLLGGETIPARIVVKDEADCLLMSLIENVARRNHSTQELLRDIQDLRQHGYEDEDIATKVGLSAAYLQSLMFLLDRGEERLLAAVDNGTIPIAIAIHIARAEEEQVQSALMDAYINGTLKGKQLAVVRKLLERRIATGERKLKPSGINPGSRSKQLSPDYLRRVYMRESNRHKLLAKRAEVVHARLSFIVHALRVLMHEKEFIELLDQQKLTTLPRVLEQRINSGVPTWTD</sequence>
<dbReference type="PANTHER" id="PTHR33375">
    <property type="entry name" value="CHROMOSOME-PARTITIONING PROTEIN PARB-RELATED"/>
    <property type="match status" value="1"/>
</dbReference>
<dbReference type="RefSeq" id="WP_090870844.1">
    <property type="nucleotide sequence ID" value="NZ_FNYE01000026.1"/>
</dbReference>
<dbReference type="Pfam" id="PF02195">
    <property type="entry name" value="ParB_N"/>
    <property type="match status" value="1"/>
</dbReference>
<dbReference type="InterPro" id="IPR003115">
    <property type="entry name" value="ParB_N"/>
</dbReference>
<dbReference type="Gene3D" id="3.90.1530.30">
    <property type="match status" value="1"/>
</dbReference>
<organism evidence="2 3">
    <name type="scientific">Paraburkholderia diazotrophica</name>
    <dbReference type="NCBI Taxonomy" id="667676"/>
    <lineage>
        <taxon>Bacteria</taxon>
        <taxon>Pseudomonadati</taxon>
        <taxon>Pseudomonadota</taxon>
        <taxon>Betaproteobacteria</taxon>
        <taxon>Burkholderiales</taxon>
        <taxon>Burkholderiaceae</taxon>
        <taxon>Paraburkholderia</taxon>
    </lineage>
</organism>
<dbReference type="AlphaFoldDB" id="A0A1H7D7J8"/>
<dbReference type="STRING" id="667676.SAMN05192539_102694"/>
<dbReference type="OrthoDB" id="248048at2"/>
<dbReference type="SMART" id="SM00470">
    <property type="entry name" value="ParB"/>
    <property type="match status" value="1"/>
</dbReference>
<evidence type="ECO:0000259" key="1">
    <source>
        <dbReference type="SMART" id="SM00470"/>
    </source>
</evidence>
<dbReference type="GO" id="GO:0007059">
    <property type="term" value="P:chromosome segregation"/>
    <property type="evidence" value="ECO:0007669"/>
    <property type="project" value="TreeGrafter"/>
</dbReference>
<dbReference type="InterPro" id="IPR011111">
    <property type="entry name" value="Plasmid_RepB"/>
</dbReference>
<proteinExistence type="predicted"/>
<dbReference type="EMBL" id="FNYE01000026">
    <property type="protein sequence ID" value="SEJ96827.1"/>
    <property type="molecule type" value="Genomic_DNA"/>
</dbReference>